<organism evidence="2 3">
    <name type="scientific">Lymnaea stagnalis</name>
    <name type="common">Great pond snail</name>
    <name type="synonym">Helix stagnalis</name>
    <dbReference type="NCBI Taxonomy" id="6523"/>
    <lineage>
        <taxon>Eukaryota</taxon>
        <taxon>Metazoa</taxon>
        <taxon>Spiralia</taxon>
        <taxon>Lophotrochozoa</taxon>
        <taxon>Mollusca</taxon>
        <taxon>Gastropoda</taxon>
        <taxon>Heterobranchia</taxon>
        <taxon>Euthyneura</taxon>
        <taxon>Panpulmonata</taxon>
        <taxon>Hygrophila</taxon>
        <taxon>Lymnaeoidea</taxon>
        <taxon>Lymnaeidae</taxon>
        <taxon>Lymnaea</taxon>
    </lineage>
</organism>
<evidence type="ECO:0000256" key="1">
    <source>
        <dbReference type="SAM" id="SignalP"/>
    </source>
</evidence>
<evidence type="ECO:0000313" key="3">
    <source>
        <dbReference type="Proteomes" id="UP001497497"/>
    </source>
</evidence>
<evidence type="ECO:0000313" key="2">
    <source>
        <dbReference type="EMBL" id="CAL1541532.1"/>
    </source>
</evidence>
<name>A0AAV2I6E9_LYMST</name>
<keyword evidence="3" id="KW-1185">Reference proteome</keyword>
<accession>A0AAV2I6E9</accession>
<gene>
    <name evidence="2" type="ORF">GSLYS_00015138001</name>
</gene>
<dbReference type="Proteomes" id="UP001497497">
    <property type="component" value="Unassembled WGS sequence"/>
</dbReference>
<dbReference type="EMBL" id="CAXITT010000437">
    <property type="protein sequence ID" value="CAL1541532.1"/>
    <property type="molecule type" value="Genomic_DNA"/>
</dbReference>
<feature type="signal peptide" evidence="1">
    <location>
        <begin position="1"/>
        <end position="16"/>
    </location>
</feature>
<dbReference type="InterPro" id="IPR036610">
    <property type="entry name" value="PEBP-like_sf"/>
</dbReference>
<keyword evidence="1" id="KW-0732">Signal</keyword>
<dbReference type="SUPFAM" id="SSF49777">
    <property type="entry name" value="PEBP-like"/>
    <property type="match status" value="2"/>
</dbReference>
<reference evidence="2 3" key="1">
    <citation type="submission" date="2024-04" db="EMBL/GenBank/DDBJ databases">
        <authorList>
            <consortium name="Genoscope - CEA"/>
            <person name="William W."/>
        </authorList>
    </citation>
    <scope>NUCLEOTIDE SEQUENCE [LARGE SCALE GENOMIC DNA]</scope>
</reference>
<sequence length="568" mass="62622">MMSWLLLTCLLGLTLAVNGQTTCDNEAQCLESLKKILVDRDKFWFGSNYDKSCPKGPTTSACSNPDVPLTSIASRLFNNSQEQLSSHLNNTKLARIVYNAPNASIFACGHDFPVPAVTSYTVNPLNITRVSAWSLNHKPVVTWDPLPNATLSTVIVWDVGYYFLHGLYVNCANGSMDTGTAAVSYRGPLNPSPTPNVYLTTVFTQLRELNATQVQELLQTFMNGNMRRFKQAVFLETLNTATGDSVMTEPSHINLMTVVADAYSVQKQKERLLVDNCPLLASQQPTLHKVLRGANMSVSLSDNMTSYPDPSPPYVTTLSVGIDVTYSTDDYWVMSCCLNYSITRGSFKADPFSDRTQRAGMTRLKPNVQLSLTDMIPGNTFTDQVYTLFFVDVAPAADATANATNVTVITHWLVGNIRNGDVSTGDEIAQYFGPNPFLPNSPRPYMFMLFKQPVSKLNTSYIESMCPGGVQRCRIDLAKVLQAWNLVELSGVTWLLAENDGFAKMRFYTEIKSRTKEEVCSDVPGYADPCPVPKPCPNKAAHATLPGSLLVGVVAMVTTARSLLWREH</sequence>
<feature type="chain" id="PRO_5043550677" evidence="1">
    <location>
        <begin position="17"/>
        <end position="568"/>
    </location>
</feature>
<dbReference type="AlphaFoldDB" id="A0AAV2I6E9"/>
<protein>
    <submittedName>
        <fullName evidence="2">Uncharacterized protein</fullName>
    </submittedName>
</protein>
<comment type="caution">
    <text evidence="2">The sequence shown here is derived from an EMBL/GenBank/DDBJ whole genome shotgun (WGS) entry which is preliminary data.</text>
</comment>
<proteinExistence type="predicted"/>
<dbReference type="Gene3D" id="3.90.280.10">
    <property type="entry name" value="PEBP-like"/>
    <property type="match status" value="2"/>
</dbReference>